<dbReference type="Proteomes" id="UP000068137">
    <property type="component" value="Chromosome"/>
</dbReference>
<proteinExistence type="predicted"/>
<gene>
    <name evidence="1" type="ORF">AL705_04700</name>
</gene>
<accession>A0A0M3TBQ6</accession>
<organism evidence="1 2">
    <name type="scientific">Lawsonella clevelandensis</name>
    <dbReference type="NCBI Taxonomy" id="1528099"/>
    <lineage>
        <taxon>Bacteria</taxon>
        <taxon>Bacillati</taxon>
        <taxon>Actinomycetota</taxon>
        <taxon>Actinomycetes</taxon>
        <taxon>Mycobacteriales</taxon>
        <taxon>Lawsonellaceae</taxon>
        <taxon>Lawsonella</taxon>
    </lineage>
</organism>
<name>A0A0M3TBQ6_9ACTN</name>
<protein>
    <submittedName>
        <fullName evidence="1">Uncharacterized protein</fullName>
    </submittedName>
</protein>
<sequence>MFFSMNVGEAAVIYSSTLKLCTLLYQLLSRRILVKSMAVSCGVWTITRLSTNMFSILLDRRNLRLNILLNRPDGIRDQDKSLTMTGLFMPFRMGSSGILN</sequence>
<dbReference type="KEGG" id="cbq:AL705_04700"/>
<evidence type="ECO:0000313" key="1">
    <source>
        <dbReference type="EMBL" id="ALE19034.1"/>
    </source>
</evidence>
<dbReference type="AlphaFoldDB" id="A0A0M3TBQ6"/>
<dbReference type="EMBL" id="CP012390">
    <property type="protein sequence ID" value="ALE19034.1"/>
    <property type="molecule type" value="Genomic_DNA"/>
</dbReference>
<reference evidence="1 2" key="1">
    <citation type="journal article" date="2015" name="Genome Announc.">
        <title>Complete Genome Sequences for Two Strains of a Novel Fastidious, Partially Acid-Fast, Gram-Positive Corynebacterineae Bacterium, Derived from Human Clinical Samples.</title>
        <authorList>
            <person name="Nicholson A.C."/>
            <person name="Bell M."/>
            <person name="Humrighouse B.W."/>
            <person name="McQuiston J.R."/>
        </authorList>
    </citation>
    <scope>NUCLEOTIDE SEQUENCE [LARGE SCALE GENOMIC DNA]</scope>
    <source>
        <strain evidence="1 2">X1698</strain>
    </source>
</reference>
<evidence type="ECO:0000313" key="2">
    <source>
        <dbReference type="Proteomes" id="UP000068137"/>
    </source>
</evidence>